<dbReference type="Gene3D" id="2.40.110.10">
    <property type="entry name" value="Butyryl-CoA Dehydrogenase, subunit A, domain 2"/>
    <property type="match status" value="1"/>
</dbReference>
<dbReference type="GO" id="GO:0050660">
    <property type="term" value="F:flavin adenine dinucleotide binding"/>
    <property type="evidence" value="ECO:0007669"/>
    <property type="project" value="InterPro"/>
</dbReference>
<dbReference type="InterPro" id="IPR046373">
    <property type="entry name" value="Acyl-CoA_Oxase/DH_mid-dom_sf"/>
</dbReference>
<feature type="domain" description="Acyl-CoA oxidase/dehydrogenase middle" evidence="11">
    <location>
        <begin position="232"/>
        <end position="339"/>
    </location>
</feature>
<evidence type="ECO:0000313" key="15">
    <source>
        <dbReference type="Proteomes" id="UP000071859"/>
    </source>
</evidence>
<evidence type="ECO:0000259" key="12">
    <source>
        <dbReference type="Pfam" id="PF02771"/>
    </source>
</evidence>
<dbReference type="Pfam" id="PF12806">
    <property type="entry name" value="Acyl-CoA_dh_C"/>
    <property type="match status" value="1"/>
</dbReference>
<dbReference type="EC" id="1.3.99.41" evidence="8"/>
<organism evidence="14 15">
    <name type="scientific">Caballeronia calidae</name>
    <dbReference type="NCBI Taxonomy" id="1777139"/>
    <lineage>
        <taxon>Bacteria</taxon>
        <taxon>Pseudomonadati</taxon>
        <taxon>Pseudomonadota</taxon>
        <taxon>Betaproteobacteria</taxon>
        <taxon>Burkholderiales</taxon>
        <taxon>Burkholderiaceae</taxon>
        <taxon>Caballeronia</taxon>
    </lineage>
</organism>
<feature type="domain" description="Acyl-CoA dehydrogenase/oxidase C-terminal" evidence="10">
    <location>
        <begin position="354"/>
        <end position="520"/>
    </location>
</feature>
<comment type="similarity">
    <text evidence="2">Belongs to the acyl-CoA dehydrogenase family.</text>
</comment>
<evidence type="ECO:0000256" key="3">
    <source>
        <dbReference type="ARBA" id="ARBA00022630"/>
    </source>
</evidence>
<dbReference type="Gene3D" id="1.20.140.10">
    <property type="entry name" value="Butyryl-CoA Dehydrogenase, subunit A, domain 3"/>
    <property type="match status" value="1"/>
</dbReference>
<evidence type="ECO:0000256" key="7">
    <source>
        <dbReference type="ARBA" id="ARBA00058683"/>
    </source>
</evidence>
<protein>
    <recommendedName>
        <fullName evidence="9">3-methylmercaptopropionyl-CoA dehydrogenase</fullName>
        <ecNumber evidence="8">1.3.99.41</ecNumber>
    </recommendedName>
</protein>
<accession>A0A158EEG3</accession>
<evidence type="ECO:0000256" key="5">
    <source>
        <dbReference type="ARBA" id="ARBA00023002"/>
    </source>
</evidence>
<dbReference type="SUPFAM" id="SSF56645">
    <property type="entry name" value="Acyl-CoA dehydrogenase NM domain-like"/>
    <property type="match status" value="1"/>
</dbReference>
<feature type="domain" description="Acetyl-CoA dehydrogenase-like C-terminal" evidence="13">
    <location>
        <begin position="537"/>
        <end position="663"/>
    </location>
</feature>
<evidence type="ECO:0000259" key="13">
    <source>
        <dbReference type="Pfam" id="PF12806"/>
    </source>
</evidence>
<dbReference type="Proteomes" id="UP000071859">
    <property type="component" value="Unassembled WGS sequence"/>
</dbReference>
<keyword evidence="4" id="KW-0274">FAD</keyword>
<keyword evidence="5" id="KW-0560">Oxidoreductase</keyword>
<evidence type="ECO:0000256" key="9">
    <source>
        <dbReference type="ARBA" id="ARBA00069043"/>
    </source>
</evidence>
<dbReference type="InterPro" id="IPR009100">
    <property type="entry name" value="AcylCoA_DH/oxidase_NM_dom_sf"/>
</dbReference>
<dbReference type="Pfam" id="PF02771">
    <property type="entry name" value="Acyl-CoA_dh_N"/>
    <property type="match status" value="1"/>
</dbReference>
<proteinExistence type="inferred from homology"/>
<dbReference type="GO" id="GO:0016627">
    <property type="term" value="F:oxidoreductase activity, acting on the CH-CH group of donors"/>
    <property type="evidence" value="ECO:0007669"/>
    <property type="project" value="InterPro"/>
</dbReference>
<keyword evidence="3" id="KW-0285">Flavoprotein</keyword>
<evidence type="ECO:0000256" key="8">
    <source>
        <dbReference type="ARBA" id="ARBA00066694"/>
    </source>
</evidence>
<comment type="function">
    <text evidence="7">Involved in the assimilation of dimethylsulphoniopropionate (DMSP), an important compound in the fixation of carbon in marine phytoplankton, by mediating the conversion of 3-(methylthio)propanoyl-CoA (MMPA-CoA) to 3-(methylthio)acryloyl-CoA (MTA-CoA).</text>
</comment>
<dbReference type="InterPro" id="IPR009075">
    <property type="entry name" value="AcylCo_DH/oxidase_C"/>
</dbReference>
<dbReference type="Pfam" id="PF02770">
    <property type="entry name" value="Acyl-CoA_dh_M"/>
    <property type="match status" value="1"/>
</dbReference>
<dbReference type="InterPro" id="IPR013786">
    <property type="entry name" value="AcylCoA_DH/ox_N"/>
</dbReference>
<dbReference type="InterPro" id="IPR036250">
    <property type="entry name" value="AcylCo_DH-like_C"/>
</dbReference>
<feature type="domain" description="Acyl-CoA dehydrogenase/oxidase N-terminal" evidence="12">
    <location>
        <begin position="109"/>
        <end position="227"/>
    </location>
</feature>
<comment type="cofactor">
    <cofactor evidence="1">
        <name>FAD</name>
        <dbReference type="ChEBI" id="CHEBI:57692"/>
    </cofactor>
</comment>
<dbReference type="Gene3D" id="1.10.540.10">
    <property type="entry name" value="Acyl-CoA dehydrogenase/oxidase, N-terminal domain"/>
    <property type="match status" value="1"/>
</dbReference>
<dbReference type="Pfam" id="PF00441">
    <property type="entry name" value="Acyl-CoA_dh_1"/>
    <property type="match status" value="1"/>
</dbReference>
<evidence type="ECO:0000259" key="10">
    <source>
        <dbReference type="Pfam" id="PF00441"/>
    </source>
</evidence>
<dbReference type="FunFam" id="2.40.110.10:FF:000031">
    <property type="entry name" value="Acyl-CoA dehydrogenase, putative"/>
    <property type="match status" value="1"/>
</dbReference>
<dbReference type="PANTHER" id="PTHR42803:SF1">
    <property type="entry name" value="BROAD-SPECIFICITY LINEAR ACYL-COA DEHYDROGENASE FADE5"/>
    <property type="match status" value="1"/>
</dbReference>
<evidence type="ECO:0000256" key="4">
    <source>
        <dbReference type="ARBA" id="ARBA00022827"/>
    </source>
</evidence>
<gene>
    <name evidence="14" type="ORF">AWB78_07407</name>
</gene>
<dbReference type="SUPFAM" id="SSF47203">
    <property type="entry name" value="Acyl-CoA dehydrogenase C-terminal domain-like"/>
    <property type="match status" value="1"/>
</dbReference>
<dbReference type="EMBL" id="FCOX02000078">
    <property type="protein sequence ID" value="SAL05292.1"/>
    <property type="molecule type" value="Genomic_DNA"/>
</dbReference>
<comment type="caution">
    <text evidence="14">The sequence shown here is derived from an EMBL/GenBank/DDBJ whole genome shotgun (WGS) entry which is preliminary data.</text>
</comment>
<evidence type="ECO:0000313" key="14">
    <source>
        <dbReference type="EMBL" id="SAL05292.1"/>
    </source>
</evidence>
<comment type="catalytic activity">
    <reaction evidence="6">
        <text>3-(methylsulfanyl)propanoyl-CoA + oxidized [electron-transfer flavoprotein] + H(+) = 3-(methylsulfanyl)acryloyl-CoA + reduced [electron-transfer flavoprotein]</text>
        <dbReference type="Rhea" id="RHEA:52612"/>
        <dbReference type="Rhea" id="RHEA-COMP:10685"/>
        <dbReference type="Rhea" id="RHEA-COMP:10686"/>
        <dbReference type="ChEBI" id="CHEBI:15378"/>
        <dbReference type="ChEBI" id="CHEBI:57692"/>
        <dbReference type="ChEBI" id="CHEBI:58307"/>
        <dbReference type="ChEBI" id="CHEBI:82815"/>
        <dbReference type="ChEBI" id="CHEBI:84994"/>
        <dbReference type="EC" id="1.3.99.41"/>
    </reaction>
    <physiologicalReaction direction="left-to-right" evidence="6">
        <dbReference type="Rhea" id="RHEA:52613"/>
    </physiologicalReaction>
</comment>
<dbReference type="InterPro" id="IPR037069">
    <property type="entry name" value="AcylCoA_DH/ox_N_sf"/>
</dbReference>
<reference evidence="14" key="1">
    <citation type="submission" date="2016-01" db="EMBL/GenBank/DDBJ databases">
        <authorList>
            <person name="Peeters C."/>
        </authorList>
    </citation>
    <scope>NUCLEOTIDE SEQUENCE</scope>
    <source>
        <strain evidence="14">LMG 29321</strain>
    </source>
</reference>
<evidence type="ECO:0000256" key="6">
    <source>
        <dbReference type="ARBA" id="ARBA00051388"/>
    </source>
</evidence>
<dbReference type="PANTHER" id="PTHR42803">
    <property type="entry name" value="ACYL-COA DEHYDROGENASE"/>
    <property type="match status" value="1"/>
</dbReference>
<dbReference type="InterPro" id="IPR052166">
    <property type="entry name" value="Diverse_Acyl-CoA_DH"/>
</dbReference>
<name>A0A158EEG3_9BURK</name>
<dbReference type="InterPro" id="IPR025878">
    <property type="entry name" value="Acyl-CoA_dh-like_C_dom"/>
</dbReference>
<evidence type="ECO:0000256" key="1">
    <source>
        <dbReference type="ARBA" id="ARBA00001974"/>
    </source>
</evidence>
<dbReference type="InterPro" id="IPR006091">
    <property type="entry name" value="Acyl-CoA_Oxase/DH_mid-dom"/>
</dbReference>
<dbReference type="AlphaFoldDB" id="A0A158EEG3"/>
<keyword evidence="15" id="KW-1185">Reference proteome</keyword>
<evidence type="ECO:0000259" key="11">
    <source>
        <dbReference type="Pfam" id="PF02770"/>
    </source>
</evidence>
<sequence>MPLSRSGHRSSRGDETGGRTADRFGAAAVVFSPWCRTGSACPVISIVQIPGATLLLMDSKRVVSFLYEEIAMHYVAPLKDMLFDIQHLAGLDDLVRLDGFDDAGIATAEAVLAECARFNEEVIAPLNAIGDRQPAVLENGNVKTTPGFREAFRQYAEAGWLGVQHPVEFDGQGLPRVIGAACSEIVNAANLSFALCSLLTDGAIAALMTVGSDAMQQSYLRKLISGQWTGTMNLTEPQAGSDLALVRTRAERQADGTYKLFGTKIFITYGDHDLTENIVHLILARVPGAPEGVKGISMFLVPKVMVLADGSLGERNDIHATSLEHKLGIKASPTTVLQYGDNGGATGYLIGEENRGLEYMFQMMNSARFAVGVQGVAIAERAYQQALSYARERVQSRPVDGSSAESVPIIRHPDVRRMLMEMRARIEGCRAMVLVAAAANDLAERHSDVAFGQSKHDFYEFLLPLIKGYCTEMSLSVASTGIQVHGGMGFIEETGAAQYYRDARILPIYEGTTAIQANDLVGRKTIRDGGATARAIAAQIEATEAALARSGSAAARSVGAELGRGRQAFLDVVDYVVRNGAESPNDVYAGSVTYLTLAGELVAGWQLARGLVVAEEHLDRSPDKAFLKGKIATAQFFAEHVLSQATAHRSRILNGAGSVLAIPPELL</sequence>
<evidence type="ECO:0000256" key="2">
    <source>
        <dbReference type="ARBA" id="ARBA00009347"/>
    </source>
</evidence>